<feature type="transmembrane region" description="Helical" evidence="1">
    <location>
        <begin position="289"/>
        <end position="308"/>
    </location>
</feature>
<reference evidence="2 3" key="1">
    <citation type="submission" date="2020-02" db="EMBL/GenBank/DDBJ databases">
        <title>Out from the shadows clarifying the taxonomy of the family Cryomorphaceae and related taxa by utilizing the GTDB taxonomic framework.</title>
        <authorList>
            <person name="Bowman J.P."/>
        </authorList>
    </citation>
    <scope>NUCLEOTIDE SEQUENCE [LARGE SCALE GENOMIC DNA]</scope>
    <source>
        <strain evidence="2 3">QSSC 1-22</strain>
    </source>
</reference>
<feature type="transmembrane region" description="Helical" evidence="1">
    <location>
        <begin position="441"/>
        <end position="462"/>
    </location>
</feature>
<comment type="caution">
    <text evidence="2">The sequence shown here is derived from an EMBL/GenBank/DDBJ whole genome shotgun (WGS) entry which is preliminary data.</text>
</comment>
<feature type="transmembrane region" description="Helical" evidence="1">
    <location>
        <begin position="410"/>
        <end position="429"/>
    </location>
</feature>
<feature type="transmembrane region" description="Helical" evidence="1">
    <location>
        <begin position="468"/>
        <end position="489"/>
    </location>
</feature>
<dbReference type="AlphaFoldDB" id="A0A7K3WP85"/>
<keyword evidence="1" id="KW-0812">Transmembrane</keyword>
<sequence>MREKDFVEQNKENWSRFERLISGEVKSNPDELSELYNQITSDLSYARTYYNKRSIRVYLNQLAKTVYLGLYKHRRGRWKSFASFWTDSLPLALYRARKELNVSLLFFLASMMIGVLSSVHEPDFAQVILGERYVNMTEDNIKNGEPMAVYESSGEIDMFFSITYNNLLVAFRTYILGAFFGVGTLIILLYNGIMVGTFQYFFIERSLFQESFLTIWMHGALEISAIVIAGGAGLTIGRGILFPGTLPRLQSFQIGARRSIKIMLGLIPVFMVAAFIEGFFTRLTELPDFFRAAFIILCFAFIALYFWWYPWRKFHNANVLPYDTDQLIPELEQPLDIRILRKTREIFTASFVVFRKLFFKLLIAAVGLSFLYTAVFWALGGSQETDKIAFDSFSLYNLYQFHSYNRFPQIFFPNLILVSAVLWLSFLAFKKSMADKLGDRLAVNFTLFLKIAFIVALFELTLLSGNALAASLGIIAIPFLSFWMTVSAIEGSSLPKAFSRMLALLNGTKRHIFITFASLALISVLLIFLLDSPFTWFYVEIIQWNIEADAYIKQQLAMLSLLFINQLGLALVIPLILSGQIMEYFSAVEAREAEELAERVMQIGVKRSAYGMERE</sequence>
<dbReference type="InterPro" id="IPR002798">
    <property type="entry name" value="SpoIIM-like"/>
</dbReference>
<proteinExistence type="predicted"/>
<feature type="transmembrane region" description="Helical" evidence="1">
    <location>
        <begin position="215"/>
        <end position="241"/>
    </location>
</feature>
<dbReference type="EMBL" id="JAAGVY010000010">
    <property type="protein sequence ID" value="NEN23386.1"/>
    <property type="molecule type" value="Genomic_DNA"/>
</dbReference>
<dbReference type="Pfam" id="PF01944">
    <property type="entry name" value="SpoIIM"/>
    <property type="match status" value="1"/>
</dbReference>
<feature type="transmembrane region" description="Helical" evidence="1">
    <location>
        <begin position="357"/>
        <end position="379"/>
    </location>
</feature>
<feature type="transmembrane region" description="Helical" evidence="1">
    <location>
        <begin position="510"/>
        <end position="530"/>
    </location>
</feature>
<gene>
    <name evidence="2" type="ORF">G3O08_07725</name>
</gene>
<keyword evidence="3" id="KW-1185">Reference proteome</keyword>
<accession>A0A7K3WP85</accession>
<feature type="transmembrane region" description="Helical" evidence="1">
    <location>
        <begin position="556"/>
        <end position="577"/>
    </location>
</feature>
<dbReference type="Proteomes" id="UP000486602">
    <property type="component" value="Unassembled WGS sequence"/>
</dbReference>
<feature type="transmembrane region" description="Helical" evidence="1">
    <location>
        <begin position="262"/>
        <end position="283"/>
    </location>
</feature>
<name>A0A7K3WP85_9FLAO</name>
<evidence type="ECO:0000313" key="2">
    <source>
        <dbReference type="EMBL" id="NEN23386.1"/>
    </source>
</evidence>
<dbReference type="PANTHER" id="PTHR35337">
    <property type="entry name" value="SLR1478 PROTEIN"/>
    <property type="match status" value="1"/>
</dbReference>
<evidence type="ECO:0000313" key="3">
    <source>
        <dbReference type="Proteomes" id="UP000486602"/>
    </source>
</evidence>
<keyword evidence="1" id="KW-0472">Membrane</keyword>
<dbReference type="RefSeq" id="WP_163284555.1">
    <property type="nucleotide sequence ID" value="NZ_JAAGVY010000010.1"/>
</dbReference>
<evidence type="ECO:0000256" key="1">
    <source>
        <dbReference type="SAM" id="Phobius"/>
    </source>
</evidence>
<organism evidence="2 3">
    <name type="scientific">Cryomorpha ignava</name>
    <dbReference type="NCBI Taxonomy" id="101383"/>
    <lineage>
        <taxon>Bacteria</taxon>
        <taxon>Pseudomonadati</taxon>
        <taxon>Bacteroidota</taxon>
        <taxon>Flavobacteriia</taxon>
        <taxon>Flavobacteriales</taxon>
        <taxon>Cryomorphaceae</taxon>
        <taxon>Cryomorpha</taxon>
    </lineage>
</organism>
<protein>
    <submittedName>
        <fullName evidence="2">Stage II sporulation protein M</fullName>
    </submittedName>
</protein>
<keyword evidence="1" id="KW-1133">Transmembrane helix</keyword>
<dbReference type="PANTHER" id="PTHR35337:SF1">
    <property type="entry name" value="SLR1478 PROTEIN"/>
    <property type="match status" value="1"/>
</dbReference>